<proteinExistence type="predicted"/>
<dbReference type="InterPro" id="IPR010982">
    <property type="entry name" value="Lambda_DNA-bd_dom_sf"/>
</dbReference>
<evidence type="ECO:0000313" key="2">
    <source>
        <dbReference type="EMBL" id="MBB1069130.1"/>
    </source>
</evidence>
<comment type="caution">
    <text evidence="2">The sequence shown here is derived from an EMBL/GenBank/DDBJ whole genome shotgun (WGS) entry which is preliminary data.</text>
</comment>
<dbReference type="SMART" id="SM00530">
    <property type="entry name" value="HTH_XRE"/>
    <property type="match status" value="1"/>
</dbReference>
<dbReference type="AlphaFoldDB" id="A0A7W3Y7M2"/>
<gene>
    <name evidence="2" type="ORF">H5S40_03020</name>
</gene>
<dbReference type="Pfam" id="PF01381">
    <property type="entry name" value="HTH_3"/>
    <property type="match status" value="1"/>
</dbReference>
<evidence type="ECO:0000313" key="3">
    <source>
        <dbReference type="Proteomes" id="UP000518316"/>
    </source>
</evidence>
<organism evidence="2 3">
    <name type="scientific">Limosilactobacillus albertensis</name>
    <dbReference type="NCBI Taxonomy" id="2759752"/>
    <lineage>
        <taxon>Bacteria</taxon>
        <taxon>Bacillati</taxon>
        <taxon>Bacillota</taxon>
        <taxon>Bacilli</taxon>
        <taxon>Lactobacillales</taxon>
        <taxon>Lactobacillaceae</taxon>
        <taxon>Limosilactobacillus</taxon>
    </lineage>
</organism>
<dbReference type="PROSITE" id="PS50943">
    <property type="entry name" value="HTH_CROC1"/>
    <property type="match status" value="1"/>
</dbReference>
<dbReference type="GO" id="GO:0003677">
    <property type="term" value="F:DNA binding"/>
    <property type="evidence" value="ECO:0007669"/>
    <property type="project" value="InterPro"/>
</dbReference>
<dbReference type="RefSeq" id="WP_182597797.1">
    <property type="nucleotide sequence ID" value="NZ_JACIVC010000046.1"/>
</dbReference>
<name>A0A7W3Y7M2_9LACO</name>
<protein>
    <submittedName>
        <fullName evidence="2">Helix-turn-helix transcriptional regulator</fullName>
    </submittedName>
</protein>
<dbReference type="InterPro" id="IPR001387">
    <property type="entry name" value="Cro/C1-type_HTH"/>
</dbReference>
<dbReference type="CDD" id="cd00093">
    <property type="entry name" value="HTH_XRE"/>
    <property type="match status" value="1"/>
</dbReference>
<reference evidence="2 3" key="1">
    <citation type="submission" date="2020-07" db="EMBL/GenBank/DDBJ databases">
        <title>Description of Limosilactobacillus balticus sp. nov., Limosilactobacillus agrestis sp. nov., Limosilactobacillus albertensis sp. nov., Limosilactobacillus rudii sp. nov., Limosilactobacillus fastidiosus sp. nov., five novel Limosilactobacillus species isolated from the vertebrate gastrointestinal tract, and proposal of 6 subspecies of Limosilactobacillus reuteri adapted to the gastrointestinal tract of specific vertebrate hosts.</title>
        <authorList>
            <person name="Li F."/>
            <person name="Cheng C."/>
            <person name="Zheng J."/>
            <person name="Quevedo R.M."/>
            <person name="Li J."/>
            <person name="Roos S."/>
            <person name="Gaenzle M.G."/>
            <person name="Walter J."/>
        </authorList>
    </citation>
    <scope>NUCLEOTIDE SEQUENCE [LARGE SCALE GENOMIC DNA]</scope>
    <source>
        <strain evidence="2 3">RRLNB_1_1</strain>
    </source>
</reference>
<feature type="domain" description="HTH cro/C1-type" evidence="1">
    <location>
        <begin position="7"/>
        <end position="59"/>
    </location>
</feature>
<dbReference type="Gene3D" id="1.10.260.40">
    <property type="entry name" value="lambda repressor-like DNA-binding domains"/>
    <property type="match status" value="1"/>
</dbReference>
<keyword evidence="3" id="KW-1185">Reference proteome</keyword>
<accession>A0A7W3Y7M2</accession>
<dbReference type="Proteomes" id="UP000518316">
    <property type="component" value="Unassembled WGS sequence"/>
</dbReference>
<sequence>MTIYDRIKELALAKHISIAELERKLGFSNGSLYKWSKTSPSIDKAKLVADYFNVSTDYLLGRTKDVEDPISYFRIDTTGLDKDQVDDMTNQLTQYQAFLKEQLMKKNK</sequence>
<evidence type="ECO:0000259" key="1">
    <source>
        <dbReference type="PROSITE" id="PS50943"/>
    </source>
</evidence>
<dbReference type="EMBL" id="JACIVC010000046">
    <property type="protein sequence ID" value="MBB1069130.1"/>
    <property type="molecule type" value="Genomic_DNA"/>
</dbReference>
<dbReference type="SUPFAM" id="SSF47413">
    <property type="entry name" value="lambda repressor-like DNA-binding domains"/>
    <property type="match status" value="1"/>
</dbReference>